<dbReference type="RefSeq" id="WP_204817594.1">
    <property type="nucleotide sequence ID" value="NZ_JANHOF010000002.1"/>
</dbReference>
<reference evidence="1 2" key="1">
    <citation type="submission" date="2024-09" db="EMBL/GenBank/DDBJ databases">
        <authorList>
            <person name="Sun Q."/>
            <person name="Mori K."/>
        </authorList>
    </citation>
    <scope>NUCLEOTIDE SEQUENCE [LARGE SCALE GENOMIC DNA]</scope>
    <source>
        <strain evidence="1 2">CCM 4839</strain>
    </source>
</reference>
<evidence type="ECO:0008006" key="3">
    <source>
        <dbReference type="Google" id="ProtNLM"/>
    </source>
</evidence>
<keyword evidence="2" id="KW-1185">Reference proteome</keyword>
<proteinExistence type="predicted"/>
<accession>A0ABV6JK20</accession>
<comment type="caution">
    <text evidence="1">The sequence shown here is derived from an EMBL/GenBank/DDBJ whole genome shotgun (WGS) entry which is preliminary data.</text>
</comment>
<sequence>MAICFVEYRIESRFEDEYRSWMAAKMSGSTAFLLYEGTDQPLLFVEVWEARDEAHAEDIKEERCSERSSWHAVADWVAGGAAKIHAWTFRPINVPLPGESEASCS</sequence>
<dbReference type="Proteomes" id="UP001589818">
    <property type="component" value="Unassembled WGS sequence"/>
</dbReference>
<protein>
    <recommendedName>
        <fullName evidence="3">ABM domain-containing protein</fullName>
    </recommendedName>
</protein>
<organism evidence="1 2">
    <name type="scientific">Paenibacillus mendelii</name>
    <dbReference type="NCBI Taxonomy" id="206163"/>
    <lineage>
        <taxon>Bacteria</taxon>
        <taxon>Bacillati</taxon>
        <taxon>Bacillota</taxon>
        <taxon>Bacilli</taxon>
        <taxon>Bacillales</taxon>
        <taxon>Paenibacillaceae</taxon>
        <taxon>Paenibacillus</taxon>
    </lineage>
</organism>
<dbReference type="EMBL" id="JBHLVF010000047">
    <property type="protein sequence ID" value="MFC0395834.1"/>
    <property type="molecule type" value="Genomic_DNA"/>
</dbReference>
<gene>
    <name evidence="1" type="ORF">ACFFJ8_31235</name>
</gene>
<evidence type="ECO:0000313" key="1">
    <source>
        <dbReference type="EMBL" id="MFC0395834.1"/>
    </source>
</evidence>
<evidence type="ECO:0000313" key="2">
    <source>
        <dbReference type="Proteomes" id="UP001589818"/>
    </source>
</evidence>
<name>A0ABV6JK20_9BACL</name>